<feature type="coiled-coil region" evidence="1">
    <location>
        <begin position="329"/>
        <end position="405"/>
    </location>
</feature>
<feature type="compositionally biased region" description="Basic and acidic residues" evidence="2">
    <location>
        <begin position="630"/>
        <end position="639"/>
    </location>
</feature>
<protein>
    <submittedName>
        <fullName evidence="3">Uncharacterized protein</fullName>
    </submittedName>
</protein>
<feature type="region of interest" description="Disordered" evidence="2">
    <location>
        <begin position="630"/>
        <end position="683"/>
    </location>
</feature>
<sequence length="683" mass="80471">MATLDTHTNGHFMPKDFHAHSTGGIFDVELSTSPDTSNHVLEMGRTRRMPRSSDVLSRDGSPNGSTRSYGNVRSHSHSHGHSSRMMSSRSRRGSWAQSYQRHHSSEVSKELTAQAEGEFFALTELMANMSRRSGSLKEVWNKIISERESCYSEMDRMQERIEEFAEIIDRKEREHDHHHHDHEERKQEVLKIRLQLKSAANDKAEFQTKLAERDAECRALIHDIAQVKDNLSHVRREHEETKKTSETHRHTLLTTETARAELEDKYGKLRIKCDGIDLKLTELQSRYDDVTIKFDTQHKELVHAKQVNSVLKKEKHEWLHREGEMDEMLRKHDHRHDEIKRKCKEFEERLEKKQLEVKELQETIPRIEQRVLKVKHEKTELEQHIEKLKRDISKEHNRWEEAEDRCGKWKLKWEHSEREIAAAREDITRIEISHGEMRDTISKKTEELRLLHLEKKRLEEEGGRHSGRADDTHRQLTLIQETLSHAQSELTKSQEEVHVKNERIERLELDYTTAKTRAKDYEIEGQSHRSLVSTLKLEIDNLTNENGSLKQKCHTLECKYDEVCESVTEYEDGNSGYDFEINSMRTMLREAREQKEKAITARNSADRERDEYIAKYEEKCREMERLEERMTQHMHEQQGRRQSSSSKTVLRHASRQGSHSHGSHHHHHHHHSGASEFGTTETC</sequence>
<feature type="compositionally biased region" description="Polar residues" evidence="2">
    <location>
        <begin position="30"/>
        <end position="39"/>
    </location>
</feature>
<comment type="caution">
    <text evidence="3">The sequence shown here is derived from an EMBL/GenBank/DDBJ whole genome shotgun (WGS) entry which is preliminary data.</text>
</comment>
<keyword evidence="1" id="KW-0175">Coiled coil</keyword>
<dbReference type="EMBL" id="JAATWM020000019">
    <property type="protein sequence ID" value="KAF9876137.1"/>
    <property type="molecule type" value="Genomic_DNA"/>
</dbReference>
<evidence type="ECO:0000256" key="1">
    <source>
        <dbReference type="SAM" id="Coils"/>
    </source>
</evidence>
<organism evidence="3 4">
    <name type="scientific">Colletotrichum karsti</name>
    <dbReference type="NCBI Taxonomy" id="1095194"/>
    <lineage>
        <taxon>Eukaryota</taxon>
        <taxon>Fungi</taxon>
        <taxon>Dikarya</taxon>
        <taxon>Ascomycota</taxon>
        <taxon>Pezizomycotina</taxon>
        <taxon>Sordariomycetes</taxon>
        <taxon>Hypocreomycetidae</taxon>
        <taxon>Glomerellales</taxon>
        <taxon>Glomerellaceae</taxon>
        <taxon>Colletotrichum</taxon>
        <taxon>Colletotrichum boninense species complex</taxon>
    </lineage>
</organism>
<feature type="compositionally biased region" description="Basic residues" evidence="2">
    <location>
        <begin position="661"/>
        <end position="672"/>
    </location>
</feature>
<dbReference type="GeneID" id="62162374"/>
<dbReference type="SUPFAM" id="SSF57997">
    <property type="entry name" value="Tropomyosin"/>
    <property type="match status" value="1"/>
</dbReference>
<evidence type="ECO:0000313" key="3">
    <source>
        <dbReference type="EMBL" id="KAF9876137.1"/>
    </source>
</evidence>
<dbReference type="OrthoDB" id="3557318at2759"/>
<evidence type="ECO:0000313" key="4">
    <source>
        <dbReference type="Proteomes" id="UP000781932"/>
    </source>
</evidence>
<accession>A0A9P6LL32</accession>
<name>A0A9P6LL32_9PEZI</name>
<reference evidence="3" key="2">
    <citation type="submission" date="2020-11" db="EMBL/GenBank/DDBJ databases">
        <title>Whole genome sequencing of Colletotrichum sp.</title>
        <authorList>
            <person name="Li H."/>
        </authorList>
    </citation>
    <scope>NUCLEOTIDE SEQUENCE</scope>
    <source>
        <strain evidence="3">CkLH20</strain>
    </source>
</reference>
<feature type="region of interest" description="Disordered" evidence="2">
    <location>
        <begin position="28"/>
        <end position="110"/>
    </location>
</feature>
<reference evidence="3" key="1">
    <citation type="submission" date="2020-03" db="EMBL/GenBank/DDBJ databases">
        <authorList>
            <person name="He L."/>
        </authorList>
    </citation>
    <scope>NUCLEOTIDE SEQUENCE</scope>
    <source>
        <strain evidence="3">CkLH20</strain>
    </source>
</reference>
<keyword evidence="4" id="KW-1185">Reference proteome</keyword>
<evidence type="ECO:0000256" key="2">
    <source>
        <dbReference type="SAM" id="MobiDB-lite"/>
    </source>
</evidence>
<dbReference type="Proteomes" id="UP000781932">
    <property type="component" value="Unassembled WGS sequence"/>
</dbReference>
<proteinExistence type="predicted"/>
<feature type="compositionally biased region" description="Polar residues" evidence="2">
    <location>
        <begin position="60"/>
        <end position="71"/>
    </location>
</feature>
<dbReference type="RefSeq" id="XP_038745598.1">
    <property type="nucleotide sequence ID" value="XM_038889300.1"/>
</dbReference>
<dbReference type="AlphaFoldDB" id="A0A9P6LL32"/>
<gene>
    <name evidence="3" type="ORF">CkaCkLH20_06583</name>
</gene>